<dbReference type="GO" id="GO:0016020">
    <property type="term" value="C:membrane"/>
    <property type="evidence" value="ECO:0007669"/>
    <property type="project" value="UniProtKB-SubCell"/>
</dbReference>
<keyword evidence="3 5" id="KW-1133">Transmembrane helix</keyword>
<feature type="transmembrane region" description="Helical" evidence="5">
    <location>
        <begin position="377"/>
        <end position="396"/>
    </location>
</feature>
<feature type="transmembrane region" description="Helical" evidence="5">
    <location>
        <begin position="254"/>
        <end position="275"/>
    </location>
</feature>
<dbReference type="AlphaFoldDB" id="A0A9Q0RHN1"/>
<feature type="transmembrane region" description="Helical" evidence="5">
    <location>
        <begin position="430"/>
        <end position="451"/>
    </location>
</feature>
<keyword evidence="4 5" id="KW-0472">Membrane</keyword>
<evidence type="ECO:0000256" key="1">
    <source>
        <dbReference type="ARBA" id="ARBA00004141"/>
    </source>
</evidence>
<evidence type="ECO:0000259" key="6">
    <source>
        <dbReference type="PROSITE" id="PS50850"/>
    </source>
</evidence>
<proteinExistence type="predicted"/>
<feature type="transmembrane region" description="Helical" evidence="5">
    <location>
        <begin position="139"/>
        <end position="159"/>
    </location>
</feature>
<feature type="transmembrane region" description="Helical" evidence="5">
    <location>
        <begin position="408"/>
        <end position="424"/>
    </location>
</feature>
<dbReference type="PANTHER" id="PTHR24064">
    <property type="entry name" value="SOLUTE CARRIER FAMILY 22 MEMBER"/>
    <property type="match status" value="1"/>
</dbReference>
<feature type="transmembrane region" description="Helical" evidence="5">
    <location>
        <begin position="229"/>
        <end position="248"/>
    </location>
</feature>
<dbReference type="InterPro" id="IPR036259">
    <property type="entry name" value="MFS_trans_sf"/>
</dbReference>
<comment type="subcellular location">
    <subcellularLocation>
        <location evidence="1">Membrane</location>
        <topology evidence="1">Multi-pass membrane protein</topology>
    </subcellularLocation>
</comment>
<evidence type="ECO:0000256" key="3">
    <source>
        <dbReference type="ARBA" id="ARBA00022989"/>
    </source>
</evidence>
<evidence type="ECO:0000256" key="4">
    <source>
        <dbReference type="ARBA" id="ARBA00023136"/>
    </source>
</evidence>
<dbReference type="GO" id="GO:0022857">
    <property type="term" value="F:transmembrane transporter activity"/>
    <property type="evidence" value="ECO:0007669"/>
    <property type="project" value="InterPro"/>
</dbReference>
<dbReference type="InterPro" id="IPR020846">
    <property type="entry name" value="MFS_dom"/>
</dbReference>
<keyword evidence="8" id="KW-1185">Reference proteome</keyword>
<evidence type="ECO:0000313" key="8">
    <source>
        <dbReference type="Proteomes" id="UP001142055"/>
    </source>
</evidence>
<feature type="transmembrane region" description="Helical" evidence="5">
    <location>
        <begin position="16"/>
        <end position="35"/>
    </location>
</feature>
<comment type="caution">
    <text evidence="7">The sequence shown here is derived from an EMBL/GenBank/DDBJ whole genome shotgun (WGS) entry which is preliminary data.</text>
</comment>
<feature type="transmembrane region" description="Helical" evidence="5">
    <location>
        <begin position="472"/>
        <end position="498"/>
    </location>
</feature>
<feature type="transmembrane region" description="Helical" evidence="5">
    <location>
        <begin position="171"/>
        <end position="189"/>
    </location>
</feature>
<dbReference type="PROSITE" id="PS50850">
    <property type="entry name" value="MFS"/>
    <property type="match status" value="1"/>
</dbReference>
<name>A0A9Q0RHN1_BLOTA</name>
<dbReference type="SUPFAM" id="SSF103473">
    <property type="entry name" value="MFS general substrate transporter"/>
    <property type="match status" value="1"/>
</dbReference>
<dbReference type="OMA" id="MANISWG"/>
<feature type="transmembrane region" description="Helical" evidence="5">
    <location>
        <begin position="195"/>
        <end position="217"/>
    </location>
</feature>
<accession>A0A9Q0RHN1</accession>
<organism evidence="7 8">
    <name type="scientific">Blomia tropicalis</name>
    <name type="common">Mite</name>
    <dbReference type="NCBI Taxonomy" id="40697"/>
    <lineage>
        <taxon>Eukaryota</taxon>
        <taxon>Metazoa</taxon>
        <taxon>Ecdysozoa</taxon>
        <taxon>Arthropoda</taxon>
        <taxon>Chelicerata</taxon>
        <taxon>Arachnida</taxon>
        <taxon>Acari</taxon>
        <taxon>Acariformes</taxon>
        <taxon>Sarcoptiformes</taxon>
        <taxon>Astigmata</taxon>
        <taxon>Glycyphagoidea</taxon>
        <taxon>Echimyopodidae</taxon>
        <taxon>Blomia</taxon>
    </lineage>
</organism>
<evidence type="ECO:0000313" key="7">
    <source>
        <dbReference type="EMBL" id="KAJ6215888.1"/>
    </source>
</evidence>
<dbReference type="Proteomes" id="UP001142055">
    <property type="component" value="Chromosome 4"/>
</dbReference>
<protein>
    <recommendedName>
        <fullName evidence="6">Major facilitator superfamily (MFS) profile domain-containing protein</fullName>
    </recommendedName>
</protein>
<feature type="transmembrane region" description="Helical" evidence="5">
    <location>
        <begin position="346"/>
        <end position="365"/>
    </location>
</feature>
<feature type="domain" description="Major facilitator superfamily (MFS) profile" evidence="6">
    <location>
        <begin position="21"/>
        <end position="499"/>
    </location>
</feature>
<dbReference type="InterPro" id="IPR011701">
    <property type="entry name" value="MFS"/>
</dbReference>
<sequence length="499" mass="56932">MKFEDVLRQVGDEGRFQTLIIILLLLPTSFLNAFYDSIIQMATPDHWCRIPHLGHLSNEIQHQMIRPINNDTKQSSTCHRFDLNYESIKTIDDFHQLTQNYSSLNDIPIVKCTDGYQYDQSLYRETAVTWFDFVCDRDFYTNNIISLSLIGLAILTPIISNLSDRIGRRKTLMIIFLMAALATANPLLTKTLPTFLIARFISGGVLNVFYQIPFVMTQEVVSQKYRTRSSCLSAIFYSLGSCFVPIVAKFTGHWVLFNLFQFLSIVPFILCYSLFPESPFWLISAKRYGEAYKELERIGRVNRKQIPSTLMRDIQSIDAEIDATKVDDTKDKFSDLFLMPGLRMKTFTLALTFIACLIGYGGIAYNTINLEAKNQLYNFFLLSMVDIPALLLFWYLVNTRFGRRWSNVLGLMICGVSLIIPTFTPVKYSIMVNLICTIFGKFGIAGVYMVIYQHASELFPTTLRNQGMGVCATISSLVGIALPQLIYMVIPTINIILFV</sequence>
<dbReference type="Pfam" id="PF07690">
    <property type="entry name" value="MFS_1"/>
    <property type="match status" value="1"/>
</dbReference>
<evidence type="ECO:0000256" key="2">
    <source>
        <dbReference type="ARBA" id="ARBA00022692"/>
    </source>
</evidence>
<reference evidence="7" key="1">
    <citation type="submission" date="2022-12" db="EMBL/GenBank/DDBJ databases">
        <title>Genome assemblies of Blomia tropicalis.</title>
        <authorList>
            <person name="Cui Y."/>
        </authorList>
    </citation>
    <scope>NUCLEOTIDE SEQUENCE</scope>
    <source>
        <tissue evidence="7">Adult mites</tissue>
    </source>
</reference>
<keyword evidence="2 5" id="KW-0812">Transmembrane</keyword>
<dbReference type="Gene3D" id="1.20.1250.20">
    <property type="entry name" value="MFS general substrate transporter like domains"/>
    <property type="match status" value="1"/>
</dbReference>
<evidence type="ECO:0000256" key="5">
    <source>
        <dbReference type="SAM" id="Phobius"/>
    </source>
</evidence>
<dbReference type="EMBL" id="JAPWDV010000004">
    <property type="protein sequence ID" value="KAJ6215888.1"/>
    <property type="molecule type" value="Genomic_DNA"/>
</dbReference>
<gene>
    <name evidence="7" type="ORF">RDWZM_010388</name>
</gene>